<reference evidence="5" key="1">
    <citation type="journal article" date="2014" name="Int. J. Syst. Evol. Microbiol.">
        <title>Complete genome sequence of Corynebacterium casei LMG S-19264T (=DSM 44701T), isolated from a smear-ripened cheese.</title>
        <authorList>
            <consortium name="US DOE Joint Genome Institute (JGI-PGF)"/>
            <person name="Walter F."/>
            <person name="Albersmeier A."/>
            <person name="Kalinowski J."/>
            <person name="Ruckert C."/>
        </authorList>
    </citation>
    <scope>NUCLEOTIDE SEQUENCE</scope>
    <source>
        <strain evidence="5">VKM B-2484</strain>
    </source>
</reference>
<dbReference type="InterPro" id="IPR006119">
    <property type="entry name" value="Resolv_N"/>
</dbReference>
<dbReference type="Pfam" id="PF00239">
    <property type="entry name" value="Resolvase"/>
    <property type="match status" value="1"/>
</dbReference>
<gene>
    <name evidence="5" type="ORF">GCM10017643_05020</name>
</gene>
<evidence type="ECO:0000313" key="6">
    <source>
        <dbReference type="Proteomes" id="UP001143370"/>
    </source>
</evidence>
<feature type="domain" description="Resolvase/invertase-type recombinase catalytic" evidence="3">
    <location>
        <begin position="54"/>
        <end position="147"/>
    </location>
</feature>
<protein>
    <submittedName>
        <fullName evidence="5">Uncharacterized protein</fullName>
    </submittedName>
</protein>
<dbReference type="Gene3D" id="1.10.10.60">
    <property type="entry name" value="Homeodomain-like"/>
    <property type="match status" value="1"/>
</dbReference>
<evidence type="ECO:0000259" key="3">
    <source>
        <dbReference type="Pfam" id="PF00239"/>
    </source>
</evidence>
<dbReference type="AlphaFoldDB" id="A0A9W6J4W4"/>
<evidence type="ECO:0000313" key="5">
    <source>
        <dbReference type="EMBL" id="GLK70387.1"/>
    </source>
</evidence>
<dbReference type="InterPro" id="IPR006120">
    <property type="entry name" value="Resolvase_HTH_dom"/>
</dbReference>
<feature type="region of interest" description="Disordered" evidence="2">
    <location>
        <begin position="153"/>
        <end position="172"/>
    </location>
</feature>
<name>A0A9W6J4W4_9HYPH</name>
<feature type="region of interest" description="Disordered" evidence="2">
    <location>
        <begin position="27"/>
        <end position="52"/>
    </location>
</feature>
<feature type="compositionally biased region" description="Low complexity" evidence="2">
    <location>
        <begin position="35"/>
        <end position="47"/>
    </location>
</feature>
<dbReference type="GO" id="GO:0003677">
    <property type="term" value="F:DNA binding"/>
    <property type="evidence" value="ECO:0007669"/>
    <property type="project" value="InterPro"/>
</dbReference>
<comment type="similarity">
    <text evidence="1">Belongs to the site-specific recombinase resolvase family.</text>
</comment>
<dbReference type="GO" id="GO:0000150">
    <property type="term" value="F:DNA strand exchange activity"/>
    <property type="evidence" value="ECO:0007669"/>
    <property type="project" value="InterPro"/>
</dbReference>
<dbReference type="Proteomes" id="UP001143370">
    <property type="component" value="Unassembled WGS sequence"/>
</dbReference>
<dbReference type="Pfam" id="PF02796">
    <property type="entry name" value="HTH_7"/>
    <property type="match status" value="1"/>
</dbReference>
<dbReference type="SUPFAM" id="SSF46689">
    <property type="entry name" value="Homeodomain-like"/>
    <property type="match status" value="1"/>
</dbReference>
<sequence>MRGTPGLRGKMLIGYCLVETEGAHATGGASNTAHQLSGDSSQQDGSQAVSPDAVSLRELGCEQVFSDMDDDRRADRPGLRAALDFARLGDVLVVPSLKHVGADVDAVVRLIADLSQKGVTIRLGGMPMDMMIPSGEALAFACRALVQLAEPGPMPVNGADPPRRRGRPQSLSAKDIAKARQLLANGSAVPEVARALGVSPATVYRIFPRRTQKSPHPGDPAS</sequence>
<dbReference type="SUPFAM" id="SSF53041">
    <property type="entry name" value="Resolvase-like"/>
    <property type="match status" value="1"/>
</dbReference>
<proteinExistence type="inferred from homology"/>
<evidence type="ECO:0000259" key="4">
    <source>
        <dbReference type="Pfam" id="PF02796"/>
    </source>
</evidence>
<organism evidence="5 6">
    <name type="scientific">Ancylobacter dichloromethanicus</name>
    <dbReference type="NCBI Taxonomy" id="518825"/>
    <lineage>
        <taxon>Bacteria</taxon>
        <taxon>Pseudomonadati</taxon>
        <taxon>Pseudomonadota</taxon>
        <taxon>Alphaproteobacteria</taxon>
        <taxon>Hyphomicrobiales</taxon>
        <taxon>Xanthobacteraceae</taxon>
        <taxon>Ancylobacter</taxon>
    </lineage>
</organism>
<reference evidence="5" key="2">
    <citation type="submission" date="2023-01" db="EMBL/GenBank/DDBJ databases">
        <authorList>
            <person name="Sun Q."/>
            <person name="Evtushenko L."/>
        </authorList>
    </citation>
    <scope>NUCLEOTIDE SEQUENCE</scope>
    <source>
        <strain evidence="5">VKM B-2484</strain>
    </source>
</reference>
<feature type="domain" description="Resolvase HTH" evidence="4">
    <location>
        <begin position="166"/>
        <end position="208"/>
    </location>
</feature>
<dbReference type="Gene3D" id="3.40.50.1390">
    <property type="entry name" value="Resolvase, N-terminal catalytic domain"/>
    <property type="match status" value="1"/>
</dbReference>
<comment type="caution">
    <text evidence="5">The sequence shown here is derived from an EMBL/GenBank/DDBJ whole genome shotgun (WGS) entry which is preliminary data.</text>
</comment>
<dbReference type="EMBL" id="BSFJ01000003">
    <property type="protein sequence ID" value="GLK70387.1"/>
    <property type="molecule type" value="Genomic_DNA"/>
</dbReference>
<evidence type="ECO:0000256" key="2">
    <source>
        <dbReference type="SAM" id="MobiDB-lite"/>
    </source>
</evidence>
<dbReference type="CDD" id="cd00569">
    <property type="entry name" value="HTH_Hin_like"/>
    <property type="match status" value="1"/>
</dbReference>
<evidence type="ECO:0000256" key="1">
    <source>
        <dbReference type="ARBA" id="ARBA00009913"/>
    </source>
</evidence>
<accession>A0A9W6J4W4</accession>
<keyword evidence="6" id="KW-1185">Reference proteome</keyword>
<dbReference type="InterPro" id="IPR009057">
    <property type="entry name" value="Homeodomain-like_sf"/>
</dbReference>
<dbReference type="InterPro" id="IPR036162">
    <property type="entry name" value="Resolvase-like_N_sf"/>
</dbReference>